<dbReference type="SMART" id="SM00631">
    <property type="entry name" value="Zn_pept"/>
    <property type="match status" value="1"/>
</dbReference>
<comment type="caution">
    <text evidence="10">The sequence shown here is derived from an EMBL/GenBank/DDBJ whole genome shotgun (WGS) entry which is preliminary data.</text>
</comment>
<evidence type="ECO:0000256" key="1">
    <source>
        <dbReference type="ARBA" id="ARBA00001947"/>
    </source>
</evidence>
<evidence type="ECO:0000313" key="11">
    <source>
        <dbReference type="Proteomes" id="UP000886780"/>
    </source>
</evidence>
<dbReference type="PANTHER" id="PTHR11705:SF143">
    <property type="entry name" value="SLL0236 PROTEIN"/>
    <property type="match status" value="1"/>
</dbReference>
<evidence type="ECO:0000256" key="8">
    <source>
        <dbReference type="SAM" id="SignalP"/>
    </source>
</evidence>
<dbReference type="AlphaFoldDB" id="A0A9D1W5B1"/>
<evidence type="ECO:0000256" key="4">
    <source>
        <dbReference type="ARBA" id="ARBA00022801"/>
    </source>
</evidence>
<feature type="domain" description="Peptidase M14" evidence="9">
    <location>
        <begin position="63"/>
        <end position="369"/>
    </location>
</feature>
<dbReference type="GO" id="GO:0006508">
    <property type="term" value="P:proteolysis"/>
    <property type="evidence" value="ECO:0007669"/>
    <property type="project" value="UniProtKB-KW"/>
</dbReference>
<dbReference type="InterPro" id="IPR000834">
    <property type="entry name" value="Peptidase_M14"/>
</dbReference>
<evidence type="ECO:0000259" key="9">
    <source>
        <dbReference type="PROSITE" id="PS52035"/>
    </source>
</evidence>
<reference evidence="10" key="2">
    <citation type="submission" date="2021-04" db="EMBL/GenBank/DDBJ databases">
        <authorList>
            <person name="Gilroy R."/>
        </authorList>
    </citation>
    <scope>NUCLEOTIDE SEQUENCE</scope>
    <source>
        <strain evidence="10">ChiGjej4B4-12881</strain>
    </source>
</reference>
<evidence type="ECO:0000313" key="10">
    <source>
        <dbReference type="EMBL" id="HIX52743.1"/>
    </source>
</evidence>
<feature type="chain" id="PRO_5039592213" evidence="8">
    <location>
        <begin position="28"/>
        <end position="369"/>
    </location>
</feature>
<keyword evidence="5" id="KW-0862">Zinc</keyword>
<dbReference type="Pfam" id="PF00246">
    <property type="entry name" value="Peptidase_M14"/>
    <property type="match status" value="1"/>
</dbReference>
<dbReference type="GO" id="GO:0008270">
    <property type="term" value="F:zinc ion binding"/>
    <property type="evidence" value="ECO:0007669"/>
    <property type="project" value="InterPro"/>
</dbReference>
<gene>
    <name evidence="10" type="ORF">IAA28_08050</name>
</gene>
<dbReference type="Gene3D" id="3.40.630.10">
    <property type="entry name" value="Zn peptidases"/>
    <property type="match status" value="1"/>
</dbReference>
<evidence type="ECO:0000256" key="6">
    <source>
        <dbReference type="ARBA" id="ARBA00023049"/>
    </source>
</evidence>
<dbReference type="EMBL" id="DXEU01000146">
    <property type="protein sequence ID" value="HIX52743.1"/>
    <property type="molecule type" value="Genomic_DNA"/>
</dbReference>
<dbReference type="PRINTS" id="PR00765">
    <property type="entry name" value="CRBOXYPTASEA"/>
</dbReference>
<evidence type="ECO:0000256" key="2">
    <source>
        <dbReference type="ARBA" id="ARBA00005988"/>
    </source>
</evidence>
<evidence type="ECO:0000256" key="3">
    <source>
        <dbReference type="ARBA" id="ARBA00022670"/>
    </source>
</evidence>
<keyword evidence="3" id="KW-0645">Protease</keyword>
<sequence>MKNKIDWIRALAMALAVSLSSGTAALAAGPGDGLITIETGQTRYGTATPSELPANSGIVRPVEKYSYMEMEQDIRELQAKYGGRMTVNVIGTSADGRNIYEIIVGNVNSGRHVMIQGAIHGREYMTPLLVMKQLETALEQYDTGSYGGVSYASLFDQAAVHFLPMVNPDGVSISQYGMQGITSPALRQLVQDAYAKDLAEGRTTQSLERYLTYWKANGRGVDLNSNFDAGWENLNDLGHPSYAGYRGTSPNSEPESRALVNLAEKYSWSLVLNYHSMGEVIYWDYQGNRVQSQSEDLANRIAGITGYRLIASSGGGGYKDWVQTKENPIPSVTVEVGSVSCPMPLGEWARVWPQNETVWAAVLHWAVSR</sequence>
<dbReference type="InterPro" id="IPR034274">
    <property type="entry name" value="ENP1_M14_CPD"/>
</dbReference>
<organism evidence="10 11">
    <name type="scientific">Candidatus Lachnoclostridium stercoripullorum</name>
    <dbReference type="NCBI Taxonomy" id="2838635"/>
    <lineage>
        <taxon>Bacteria</taxon>
        <taxon>Bacillati</taxon>
        <taxon>Bacillota</taxon>
        <taxon>Clostridia</taxon>
        <taxon>Lachnospirales</taxon>
        <taxon>Lachnospiraceae</taxon>
    </lineage>
</organism>
<keyword evidence="4" id="KW-0378">Hydrolase</keyword>
<dbReference type="Proteomes" id="UP000886780">
    <property type="component" value="Unassembled WGS sequence"/>
</dbReference>
<keyword evidence="8" id="KW-0732">Signal</keyword>
<comment type="similarity">
    <text evidence="2 7">Belongs to the peptidase M14 family.</text>
</comment>
<keyword evidence="6" id="KW-0482">Metalloprotease</keyword>
<name>A0A9D1W5B1_9FIRM</name>
<dbReference type="GO" id="GO:0005615">
    <property type="term" value="C:extracellular space"/>
    <property type="evidence" value="ECO:0007669"/>
    <property type="project" value="TreeGrafter"/>
</dbReference>
<comment type="caution">
    <text evidence="7">Lacks conserved residue(s) required for the propagation of feature annotation.</text>
</comment>
<evidence type="ECO:0000256" key="7">
    <source>
        <dbReference type="PROSITE-ProRule" id="PRU01379"/>
    </source>
</evidence>
<accession>A0A9D1W5B1</accession>
<reference evidence="10" key="1">
    <citation type="journal article" date="2021" name="PeerJ">
        <title>Extensive microbial diversity within the chicken gut microbiome revealed by metagenomics and culture.</title>
        <authorList>
            <person name="Gilroy R."/>
            <person name="Ravi A."/>
            <person name="Getino M."/>
            <person name="Pursley I."/>
            <person name="Horton D.L."/>
            <person name="Alikhan N.F."/>
            <person name="Baker D."/>
            <person name="Gharbi K."/>
            <person name="Hall N."/>
            <person name="Watson M."/>
            <person name="Adriaenssens E.M."/>
            <person name="Foster-Nyarko E."/>
            <person name="Jarju S."/>
            <person name="Secka A."/>
            <person name="Antonio M."/>
            <person name="Oren A."/>
            <person name="Chaudhuri R.R."/>
            <person name="La Ragione R."/>
            <person name="Hildebrand F."/>
            <person name="Pallen M.J."/>
        </authorList>
    </citation>
    <scope>NUCLEOTIDE SEQUENCE</scope>
    <source>
        <strain evidence="10">ChiGjej4B4-12881</strain>
    </source>
</reference>
<dbReference type="PROSITE" id="PS52035">
    <property type="entry name" value="PEPTIDASE_M14"/>
    <property type="match status" value="1"/>
</dbReference>
<dbReference type="SUPFAM" id="SSF53187">
    <property type="entry name" value="Zn-dependent exopeptidases"/>
    <property type="match status" value="1"/>
</dbReference>
<feature type="signal peptide" evidence="8">
    <location>
        <begin position="1"/>
        <end position="27"/>
    </location>
</feature>
<dbReference type="PANTHER" id="PTHR11705">
    <property type="entry name" value="PROTEASE FAMILY M14 CARBOXYPEPTIDASE A,B"/>
    <property type="match status" value="1"/>
</dbReference>
<protein>
    <submittedName>
        <fullName evidence="10">M14 family metallocarboxypeptidase</fullName>
    </submittedName>
</protein>
<comment type="cofactor">
    <cofactor evidence="1">
        <name>Zn(2+)</name>
        <dbReference type="ChEBI" id="CHEBI:29105"/>
    </cofactor>
</comment>
<dbReference type="GO" id="GO:0004181">
    <property type="term" value="F:metallocarboxypeptidase activity"/>
    <property type="evidence" value="ECO:0007669"/>
    <property type="project" value="InterPro"/>
</dbReference>
<evidence type="ECO:0000256" key="5">
    <source>
        <dbReference type="ARBA" id="ARBA00022833"/>
    </source>
</evidence>
<proteinExistence type="inferred from homology"/>
<dbReference type="CDD" id="cd06229">
    <property type="entry name" value="M14_Endopeptidase_I"/>
    <property type="match status" value="1"/>
</dbReference>